<organism evidence="8 9">
    <name type="scientific">Caenorhabditis briggsae</name>
    <dbReference type="NCBI Taxonomy" id="6238"/>
    <lineage>
        <taxon>Eukaryota</taxon>
        <taxon>Metazoa</taxon>
        <taxon>Ecdysozoa</taxon>
        <taxon>Nematoda</taxon>
        <taxon>Chromadorea</taxon>
        <taxon>Rhabditida</taxon>
        <taxon>Rhabditina</taxon>
        <taxon>Rhabditomorpha</taxon>
        <taxon>Rhabditoidea</taxon>
        <taxon>Rhabditidae</taxon>
        <taxon>Peloderinae</taxon>
        <taxon>Caenorhabditis</taxon>
    </lineage>
</organism>
<feature type="transmembrane region" description="Helical" evidence="6">
    <location>
        <begin position="57"/>
        <end position="79"/>
    </location>
</feature>
<accession>A8WYY0</accession>
<proteinExistence type="inferred from homology"/>
<evidence type="ECO:0000256" key="1">
    <source>
        <dbReference type="ARBA" id="ARBA00004141"/>
    </source>
</evidence>
<gene>
    <name evidence="10" type="primary">srd-21</name>
    <name evidence="8" type="synonym">Cbr-srd-21</name>
    <name evidence="10" type="ORF">CBG04991</name>
    <name evidence="8" type="ORF">CBG_04991</name>
</gene>
<dbReference type="PANTHER" id="PTHR22945">
    <property type="entry name" value="SERPENTINE RECEPTOR, CLASS D DELTA"/>
    <property type="match status" value="1"/>
</dbReference>
<feature type="transmembrane region" description="Helical" evidence="6">
    <location>
        <begin position="147"/>
        <end position="166"/>
    </location>
</feature>
<evidence type="ECO:0000313" key="10">
    <source>
        <dbReference type="WormBase" id="CBG04991"/>
    </source>
</evidence>
<evidence type="ECO:0000256" key="5">
    <source>
        <dbReference type="ARBA" id="ARBA00023136"/>
    </source>
</evidence>
<dbReference type="Pfam" id="PF10317">
    <property type="entry name" value="7TM_GPCR_Srd"/>
    <property type="match status" value="1"/>
</dbReference>
<evidence type="ECO:0000313" key="8">
    <source>
        <dbReference type="EMBL" id="CAP25588.2"/>
    </source>
</evidence>
<dbReference type="OMA" id="FMPPYFN"/>
<dbReference type="GO" id="GO:0016020">
    <property type="term" value="C:membrane"/>
    <property type="evidence" value="ECO:0007669"/>
    <property type="project" value="UniProtKB-SubCell"/>
</dbReference>
<dbReference type="eggNOG" id="ENOG502TKM2">
    <property type="taxonomic scope" value="Eukaryota"/>
</dbReference>
<dbReference type="InterPro" id="IPR050920">
    <property type="entry name" value="Nematode_rcpt-like_delta"/>
</dbReference>
<evidence type="ECO:0000256" key="2">
    <source>
        <dbReference type="ARBA" id="ARBA00009166"/>
    </source>
</evidence>
<dbReference type="HOGENOM" id="CLU_057924_3_1_1"/>
<keyword evidence="7" id="KW-0732">Signal</keyword>
<feature type="transmembrane region" description="Helical" evidence="6">
    <location>
        <begin position="200"/>
        <end position="220"/>
    </location>
</feature>
<keyword evidence="5 6" id="KW-0472">Membrane</keyword>
<comment type="subcellular location">
    <subcellularLocation>
        <location evidence="1">Membrane</location>
        <topology evidence="1">Multi-pass membrane protein</topology>
    </subcellularLocation>
</comment>
<dbReference type="FunCoup" id="A8WYY0">
    <property type="interactions" value="7"/>
</dbReference>
<evidence type="ECO:0000256" key="6">
    <source>
        <dbReference type="SAM" id="Phobius"/>
    </source>
</evidence>
<sequence>MRPCVIIIVIKCSTDLVASILNCFLSERLVTTGKNFYIISEGFCRFTSYQTCFSSHMLLVSLIQQNLIWLICSYIFRYYILHYHDPSLKTFLFSAILAYIPSFAHSIYWIIYCYIWLLDSEKYSPKMFTKPEDLAMAGSVVHQPSQITFFVLSVLSVLVFSVYVWISRELAKFLNEKTSRLSKIAIILNTQLVKAIHFQFLIPFLTISGISTLYMIHYSLIDPIQIQALPSIFLSTTMSIFPMSYIIFMPPYFNFCFGNPKKEATRLIKSNLKIGSTVVVTVQSTTGVYPLSHNTI</sequence>
<dbReference type="PANTHER" id="PTHR22945:SF24">
    <property type="entry name" value="SERPENTINE RECEPTOR, CLASS T"/>
    <property type="match status" value="1"/>
</dbReference>
<feature type="chain" id="PRO_5002732256" evidence="7">
    <location>
        <begin position="20"/>
        <end position="296"/>
    </location>
</feature>
<dbReference type="AlphaFoldDB" id="A8WYY0"/>
<dbReference type="InParanoid" id="A8WYY0"/>
<dbReference type="Proteomes" id="UP000008549">
    <property type="component" value="Unassembled WGS sequence"/>
</dbReference>
<comment type="similarity">
    <text evidence="2">Belongs to the nematode receptor-like protein srd family.</text>
</comment>
<dbReference type="EMBL" id="HE601135">
    <property type="protein sequence ID" value="CAP25588.2"/>
    <property type="molecule type" value="Genomic_DNA"/>
</dbReference>
<feature type="signal peptide" evidence="7">
    <location>
        <begin position="1"/>
        <end position="19"/>
    </location>
</feature>
<evidence type="ECO:0000256" key="3">
    <source>
        <dbReference type="ARBA" id="ARBA00022692"/>
    </source>
</evidence>
<feature type="transmembrane region" description="Helical" evidence="6">
    <location>
        <begin position="91"/>
        <end position="117"/>
    </location>
</feature>
<protein>
    <submittedName>
        <fullName evidence="8">Protein CBR-SRD-21</fullName>
    </submittedName>
</protein>
<reference evidence="8 9" key="2">
    <citation type="journal article" date="2011" name="PLoS Genet.">
        <title>Caenorhabditis briggsae recombinant inbred line genotypes reveal inter-strain incompatibility and the evolution of recombination.</title>
        <authorList>
            <person name="Ross J.A."/>
            <person name="Koboldt D.C."/>
            <person name="Staisch J.E."/>
            <person name="Chamberlin H.M."/>
            <person name="Gupta B.P."/>
            <person name="Miller R.D."/>
            <person name="Baird S.E."/>
            <person name="Haag E.S."/>
        </authorList>
    </citation>
    <scope>NUCLEOTIDE SEQUENCE [LARGE SCALE GENOMIC DNA]</scope>
    <source>
        <strain evidence="8 9">AF16</strain>
    </source>
</reference>
<keyword evidence="3 6" id="KW-0812">Transmembrane</keyword>
<keyword evidence="9" id="KW-1185">Reference proteome</keyword>
<dbReference type="WormBase" id="CBG04991">
    <property type="protein sequence ID" value="CBP29750"/>
    <property type="gene ID" value="WBGene00027557"/>
    <property type="gene designation" value="Cbr-srd-21"/>
</dbReference>
<evidence type="ECO:0000256" key="7">
    <source>
        <dbReference type="SAM" id="SignalP"/>
    </source>
</evidence>
<reference evidence="8 9" key="1">
    <citation type="journal article" date="2003" name="PLoS Biol.">
        <title>The genome sequence of Caenorhabditis briggsae: a platform for comparative genomics.</title>
        <authorList>
            <person name="Stein L.D."/>
            <person name="Bao Z."/>
            <person name="Blasiar D."/>
            <person name="Blumenthal T."/>
            <person name="Brent M.R."/>
            <person name="Chen N."/>
            <person name="Chinwalla A."/>
            <person name="Clarke L."/>
            <person name="Clee C."/>
            <person name="Coghlan A."/>
            <person name="Coulson A."/>
            <person name="D'Eustachio P."/>
            <person name="Fitch D.H."/>
            <person name="Fulton L.A."/>
            <person name="Fulton R.E."/>
            <person name="Griffiths-Jones S."/>
            <person name="Harris T.W."/>
            <person name="Hillier L.W."/>
            <person name="Kamath R."/>
            <person name="Kuwabara P.E."/>
            <person name="Mardis E.R."/>
            <person name="Marra M.A."/>
            <person name="Miner T.L."/>
            <person name="Minx P."/>
            <person name="Mullikin J.C."/>
            <person name="Plumb R.W."/>
            <person name="Rogers J."/>
            <person name="Schein J.E."/>
            <person name="Sohrmann M."/>
            <person name="Spieth J."/>
            <person name="Stajich J.E."/>
            <person name="Wei C."/>
            <person name="Willey D."/>
            <person name="Wilson R.K."/>
            <person name="Durbin R."/>
            <person name="Waterston R.H."/>
        </authorList>
    </citation>
    <scope>NUCLEOTIDE SEQUENCE [LARGE SCALE GENOMIC DNA]</scope>
    <source>
        <strain evidence="8 9">AF16</strain>
    </source>
</reference>
<feature type="transmembrane region" description="Helical" evidence="6">
    <location>
        <begin position="232"/>
        <end position="253"/>
    </location>
</feature>
<evidence type="ECO:0000313" key="9">
    <source>
        <dbReference type="Proteomes" id="UP000008549"/>
    </source>
</evidence>
<evidence type="ECO:0000256" key="4">
    <source>
        <dbReference type="ARBA" id="ARBA00022989"/>
    </source>
</evidence>
<keyword evidence="4 6" id="KW-1133">Transmembrane helix</keyword>
<name>A8WYY0_CAEBR</name>
<dbReference type="InterPro" id="IPR019421">
    <property type="entry name" value="7TM_GPCR_serpentine_rcpt_Srd"/>
</dbReference>